<name>A0A7W7SUI5_9ACTN</name>
<evidence type="ECO:0000313" key="3">
    <source>
        <dbReference type="Proteomes" id="UP000578819"/>
    </source>
</evidence>
<proteinExistence type="predicted"/>
<sequence length="443" mass="47205">MTPPDPYPWPDRSTLLGPLLTQLRLAHGWSQLDVAERLCQASGLATLSRHEISRWERQQRVPGDFWLGWLATVLEVPLDCLTAAATATLRVRGRSAGPGPTPMPDRQRLITLAHAWLADPTGPLSADLGDLPFPPATSTTGPTGGAGITMADITNLRRLDDLVGGVDLLHQGLDQLARARSVLAGPEAATRRSGRSLVATAGQLAGWLAADAGAEQTAWDAYRLALVTAAADGDRCLAAHVLGSASHLLASLGEAAGALILAQTAYAGSRRRATPGVRALLLHRIAFAAALDGRTRAAQTALTAAHRAADRRDPAHDPPWLYWLDDTELTAMTGRCLAALRRPLRAEPLLAQARHQVAPGRSSAVYGAWLARTYLRLGEVEQACVIADAALLDAIRVGSVRAATELVRVRRQLAPHRDEPAVRQHTALVAAAHSYLPTPVVLR</sequence>
<protein>
    <submittedName>
        <fullName evidence="2">Transcriptional regulator with XRE-family HTH domain</fullName>
    </submittedName>
</protein>
<dbReference type="InterPro" id="IPR001387">
    <property type="entry name" value="Cro/C1-type_HTH"/>
</dbReference>
<dbReference type="Proteomes" id="UP000578819">
    <property type="component" value="Unassembled WGS sequence"/>
</dbReference>
<dbReference type="PROSITE" id="PS50943">
    <property type="entry name" value="HTH_CROC1"/>
    <property type="match status" value="1"/>
</dbReference>
<accession>A0A7W7SUI5</accession>
<keyword evidence="3" id="KW-1185">Reference proteome</keyword>
<dbReference type="CDD" id="cd00093">
    <property type="entry name" value="HTH_XRE"/>
    <property type="match status" value="1"/>
</dbReference>
<dbReference type="EMBL" id="JACHJW010000001">
    <property type="protein sequence ID" value="MBB4961194.1"/>
    <property type="molecule type" value="Genomic_DNA"/>
</dbReference>
<gene>
    <name evidence="2" type="ORF">FHR38_004927</name>
</gene>
<dbReference type="GO" id="GO:0003677">
    <property type="term" value="F:DNA binding"/>
    <property type="evidence" value="ECO:0007669"/>
    <property type="project" value="InterPro"/>
</dbReference>
<dbReference type="RefSeq" id="WP_184536830.1">
    <property type="nucleotide sequence ID" value="NZ_JACHJW010000001.1"/>
</dbReference>
<evidence type="ECO:0000313" key="2">
    <source>
        <dbReference type="EMBL" id="MBB4961194.1"/>
    </source>
</evidence>
<comment type="caution">
    <text evidence="2">The sequence shown here is derived from an EMBL/GenBank/DDBJ whole genome shotgun (WGS) entry which is preliminary data.</text>
</comment>
<dbReference type="AlphaFoldDB" id="A0A7W7SUI5"/>
<organism evidence="2 3">
    <name type="scientific">Micromonospora polyrhachis</name>
    <dbReference type="NCBI Taxonomy" id="1282883"/>
    <lineage>
        <taxon>Bacteria</taxon>
        <taxon>Bacillati</taxon>
        <taxon>Actinomycetota</taxon>
        <taxon>Actinomycetes</taxon>
        <taxon>Micromonosporales</taxon>
        <taxon>Micromonosporaceae</taxon>
        <taxon>Micromonospora</taxon>
    </lineage>
</organism>
<evidence type="ECO:0000259" key="1">
    <source>
        <dbReference type="PROSITE" id="PS50943"/>
    </source>
</evidence>
<dbReference type="Gene3D" id="1.10.260.40">
    <property type="entry name" value="lambda repressor-like DNA-binding domains"/>
    <property type="match status" value="1"/>
</dbReference>
<feature type="domain" description="HTH cro/C1-type" evidence="1">
    <location>
        <begin position="20"/>
        <end position="81"/>
    </location>
</feature>
<reference evidence="2 3" key="1">
    <citation type="submission" date="2020-08" db="EMBL/GenBank/DDBJ databases">
        <title>Sequencing the genomes of 1000 actinobacteria strains.</title>
        <authorList>
            <person name="Klenk H.-P."/>
        </authorList>
    </citation>
    <scope>NUCLEOTIDE SEQUENCE [LARGE SCALE GENOMIC DNA]</scope>
    <source>
        <strain evidence="2 3">DSM 45886</strain>
    </source>
</reference>
<dbReference type="InterPro" id="IPR010982">
    <property type="entry name" value="Lambda_DNA-bd_dom_sf"/>
</dbReference>
<dbReference type="SUPFAM" id="SSF47413">
    <property type="entry name" value="lambda repressor-like DNA-binding domains"/>
    <property type="match status" value="1"/>
</dbReference>